<sequence length="173" mass="19198">MCLSCSSFANDDQKFKLIGEINDDLNLHIRQQRSWLSNPRCDKLDEDQSAGSVFSLGLLFGCYCIGSVGRAFVLSQQHFNCCIAASALVNYSESMMGIKDWVLSQLVAKSVVSSRPLSSSGRFSDEEPLNEELSSQVLSPPRQKDDSMITWAGRKAQVRALEHQRTCGLEART</sequence>
<evidence type="ECO:0000313" key="2">
    <source>
        <dbReference type="EMBL" id="THG17822.1"/>
    </source>
</evidence>
<protein>
    <submittedName>
        <fullName evidence="2">Uncharacterized protein</fullName>
    </submittedName>
</protein>
<keyword evidence="3" id="KW-1185">Reference proteome</keyword>
<accession>A0A4S4ENB8</accession>
<dbReference type="AlphaFoldDB" id="A0A4S4ENB8"/>
<dbReference type="Proteomes" id="UP000306102">
    <property type="component" value="Unassembled WGS sequence"/>
</dbReference>
<evidence type="ECO:0000313" key="3">
    <source>
        <dbReference type="Proteomes" id="UP000306102"/>
    </source>
</evidence>
<gene>
    <name evidence="2" type="ORF">TEA_011362</name>
</gene>
<comment type="caution">
    <text evidence="2">The sequence shown here is derived from an EMBL/GenBank/DDBJ whole genome shotgun (WGS) entry which is preliminary data.</text>
</comment>
<organism evidence="2 3">
    <name type="scientific">Camellia sinensis var. sinensis</name>
    <name type="common">China tea</name>
    <dbReference type="NCBI Taxonomy" id="542762"/>
    <lineage>
        <taxon>Eukaryota</taxon>
        <taxon>Viridiplantae</taxon>
        <taxon>Streptophyta</taxon>
        <taxon>Embryophyta</taxon>
        <taxon>Tracheophyta</taxon>
        <taxon>Spermatophyta</taxon>
        <taxon>Magnoliopsida</taxon>
        <taxon>eudicotyledons</taxon>
        <taxon>Gunneridae</taxon>
        <taxon>Pentapetalae</taxon>
        <taxon>asterids</taxon>
        <taxon>Ericales</taxon>
        <taxon>Theaceae</taxon>
        <taxon>Camellia</taxon>
    </lineage>
</organism>
<name>A0A4S4ENB8_CAMSN</name>
<feature type="region of interest" description="Disordered" evidence="1">
    <location>
        <begin position="116"/>
        <end position="145"/>
    </location>
</feature>
<reference evidence="2 3" key="1">
    <citation type="journal article" date="2018" name="Proc. Natl. Acad. Sci. U.S.A.">
        <title>Draft genome sequence of Camellia sinensis var. sinensis provides insights into the evolution of the tea genome and tea quality.</title>
        <authorList>
            <person name="Wei C."/>
            <person name="Yang H."/>
            <person name="Wang S."/>
            <person name="Zhao J."/>
            <person name="Liu C."/>
            <person name="Gao L."/>
            <person name="Xia E."/>
            <person name="Lu Y."/>
            <person name="Tai Y."/>
            <person name="She G."/>
            <person name="Sun J."/>
            <person name="Cao H."/>
            <person name="Tong W."/>
            <person name="Gao Q."/>
            <person name="Li Y."/>
            <person name="Deng W."/>
            <person name="Jiang X."/>
            <person name="Wang W."/>
            <person name="Chen Q."/>
            <person name="Zhang S."/>
            <person name="Li H."/>
            <person name="Wu J."/>
            <person name="Wang P."/>
            <person name="Li P."/>
            <person name="Shi C."/>
            <person name="Zheng F."/>
            <person name="Jian J."/>
            <person name="Huang B."/>
            <person name="Shan D."/>
            <person name="Shi M."/>
            <person name="Fang C."/>
            <person name="Yue Y."/>
            <person name="Li F."/>
            <person name="Li D."/>
            <person name="Wei S."/>
            <person name="Han B."/>
            <person name="Jiang C."/>
            <person name="Yin Y."/>
            <person name="Xia T."/>
            <person name="Zhang Z."/>
            <person name="Bennetzen J.L."/>
            <person name="Zhao S."/>
            <person name="Wan X."/>
        </authorList>
    </citation>
    <scope>NUCLEOTIDE SEQUENCE [LARGE SCALE GENOMIC DNA]</scope>
    <source>
        <strain evidence="3">cv. Shuchazao</strain>
        <tissue evidence="2">Leaf</tissue>
    </source>
</reference>
<dbReference type="EMBL" id="SDRB02003408">
    <property type="protein sequence ID" value="THG17822.1"/>
    <property type="molecule type" value="Genomic_DNA"/>
</dbReference>
<evidence type="ECO:0000256" key="1">
    <source>
        <dbReference type="SAM" id="MobiDB-lite"/>
    </source>
</evidence>
<proteinExistence type="predicted"/>